<dbReference type="RefSeq" id="WP_035737283.1">
    <property type="nucleotide sequence ID" value="NZ_JACTRV010000001.1"/>
</dbReference>
<dbReference type="AlphaFoldDB" id="A0AAW3DBF8"/>
<organism evidence="1 2">
    <name type="scientific">Francisella philomiragia</name>
    <dbReference type="NCBI Taxonomy" id="28110"/>
    <lineage>
        <taxon>Bacteria</taxon>
        <taxon>Pseudomonadati</taxon>
        <taxon>Pseudomonadota</taxon>
        <taxon>Gammaproteobacteria</taxon>
        <taxon>Thiotrichales</taxon>
        <taxon>Francisellaceae</taxon>
        <taxon>Francisella</taxon>
    </lineage>
</organism>
<evidence type="ECO:0000313" key="1">
    <source>
        <dbReference type="EMBL" id="KFJ42579.1"/>
    </source>
</evidence>
<dbReference type="Proteomes" id="UP000029117">
    <property type="component" value="Unassembled WGS sequence"/>
</dbReference>
<sequence>MKKQYFIGILLTLLLASCSNDDRPNPEKLGKEIAEAQMSGKNIEVIKESLKYCQWGGYGYSGDLTISNYDGSTLLFSNKKYLTPTVNEQLGKPSGELLSYYTDVTPKGWFSGNYCQEVYKAYLQNVKTNLGQFEVTSFSNTEDIFSHNKVILKQKNEIRSYSYDKYKIGEVLN</sequence>
<proteinExistence type="predicted"/>
<dbReference type="EMBL" id="JOUE01000006">
    <property type="protein sequence ID" value="KFJ42579.1"/>
    <property type="molecule type" value="Genomic_DNA"/>
</dbReference>
<gene>
    <name evidence="1" type="ORF">DR78_897</name>
</gene>
<protein>
    <submittedName>
        <fullName evidence="1">Lipoprotein</fullName>
    </submittedName>
</protein>
<accession>A0AAW3DBF8</accession>
<comment type="caution">
    <text evidence="1">The sequence shown here is derived from an EMBL/GenBank/DDBJ whole genome shotgun (WGS) entry which is preliminary data.</text>
</comment>
<keyword evidence="1" id="KW-0449">Lipoprotein</keyword>
<evidence type="ECO:0000313" key="2">
    <source>
        <dbReference type="Proteomes" id="UP000029117"/>
    </source>
</evidence>
<dbReference type="PROSITE" id="PS51257">
    <property type="entry name" value="PROKAR_LIPOPROTEIN"/>
    <property type="match status" value="1"/>
</dbReference>
<reference evidence="1 2" key="1">
    <citation type="submission" date="2014-04" db="EMBL/GenBank/DDBJ databases">
        <authorList>
            <person name="Bishop-Lilly K.A."/>
            <person name="Broomall S.M."/>
            <person name="Chain P.S."/>
            <person name="Chertkov O."/>
            <person name="Coyne S.R."/>
            <person name="Daligault H.E."/>
            <person name="Davenport K.W."/>
            <person name="Erkkila T."/>
            <person name="Frey K.G."/>
            <person name="Gibbons H.S."/>
            <person name="Gu W."/>
            <person name="Jaissle J."/>
            <person name="Johnson S.L."/>
            <person name="Koroleva G.I."/>
            <person name="Ladner J.T."/>
            <person name="Lo C.-C."/>
            <person name="Minogue T.D."/>
            <person name="Munk C."/>
            <person name="Palacios G.F."/>
            <person name="Redden C.L."/>
            <person name="Rosenzweig C.N."/>
            <person name="Scholz M.B."/>
            <person name="Teshima H."/>
            <person name="Xu Y."/>
        </authorList>
    </citation>
    <scope>NUCLEOTIDE SEQUENCE [LARGE SCALE GENOMIC DNA]</scope>
    <source>
        <strain evidence="1 2">FAJ</strain>
    </source>
</reference>
<name>A0AAW3DBF8_9GAMM</name>